<dbReference type="SUPFAM" id="SSF51344">
    <property type="entry name" value="Epsilon subunit of F1F0-ATP synthase N-terminal domain"/>
    <property type="match status" value="1"/>
</dbReference>
<dbReference type="InterPro" id="IPR036794">
    <property type="entry name" value="ATP_F1_dsu/esu_C_sf"/>
</dbReference>
<keyword evidence="7 14" id="KW-0375">Hydrogen ion transport</keyword>
<name>A0ABY4SXB9_9ENTR</name>
<accession>A0ABY4SXB9</accession>
<evidence type="ECO:0000256" key="6">
    <source>
        <dbReference type="ARBA" id="ARBA00022448"/>
    </source>
</evidence>
<evidence type="ECO:0000256" key="10">
    <source>
        <dbReference type="ARBA" id="ARBA00023196"/>
    </source>
</evidence>
<dbReference type="Proteomes" id="UP001056834">
    <property type="component" value="Chromosome"/>
</dbReference>
<evidence type="ECO:0000313" key="18">
    <source>
        <dbReference type="Proteomes" id="UP001056834"/>
    </source>
</evidence>
<evidence type="ECO:0000256" key="1">
    <source>
        <dbReference type="ARBA" id="ARBA00003543"/>
    </source>
</evidence>
<evidence type="ECO:0000256" key="9">
    <source>
        <dbReference type="ARBA" id="ARBA00023136"/>
    </source>
</evidence>
<protein>
    <recommendedName>
        <fullName evidence="5 14">ATP synthase epsilon chain</fullName>
    </recommendedName>
    <alternativeName>
        <fullName evidence="13 14">ATP synthase F1 sector epsilon subunit</fullName>
    </alternativeName>
    <alternativeName>
        <fullName evidence="12 14">F-ATPase epsilon subunit</fullName>
    </alternativeName>
</protein>
<dbReference type="PANTHER" id="PTHR13822">
    <property type="entry name" value="ATP SYNTHASE DELTA/EPSILON CHAIN"/>
    <property type="match status" value="1"/>
</dbReference>
<sequence>MTNSYRLIVVSVEKQIFSDAVRKIQVNGTEGEMGIFPGHSPLLTSIKPGVLHIVKLCNNIEYVYISGGILEIQNTVVTILADTAVRADELDEQQANLAKLAAENYIKKFYDSGGSSNKKDINYIKISSEMSQAIAKLRLIELYKKYKNS</sequence>
<dbReference type="InterPro" id="IPR020546">
    <property type="entry name" value="ATP_synth_F1_dsu/esu_N"/>
</dbReference>
<dbReference type="CDD" id="cd12152">
    <property type="entry name" value="F1-ATPase_delta"/>
    <property type="match status" value="1"/>
</dbReference>
<evidence type="ECO:0000256" key="5">
    <source>
        <dbReference type="ARBA" id="ARBA00014480"/>
    </source>
</evidence>
<evidence type="ECO:0000256" key="14">
    <source>
        <dbReference type="HAMAP-Rule" id="MF_00530"/>
    </source>
</evidence>
<comment type="subcellular location">
    <subcellularLocation>
        <location evidence="2 14">Cell membrane</location>
        <topology evidence="2 14">Peripheral membrane protein</topology>
    </subcellularLocation>
</comment>
<dbReference type="EMBL" id="CP097762">
    <property type="protein sequence ID" value="URJ25441.1"/>
    <property type="molecule type" value="Genomic_DNA"/>
</dbReference>
<reference evidence="17" key="1">
    <citation type="submission" date="2022-05" db="EMBL/GenBank/DDBJ databases">
        <title>Impact of host demography and evolutionary history on endosymbiont molecular evolution: a test in carpenter ants (Genus Camponotus) and their Blochmannia endosymbionts.</title>
        <authorList>
            <person name="Manthey J.D."/>
            <person name="Giron J.C."/>
            <person name="Hruska J.P."/>
        </authorList>
    </citation>
    <scope>NUCLEOTIDE SEQUENCE</scope>
    <source>
        <strain evidence="17">C-006</strain>
    </source>
</reference>
<dbReference type="NCBIfam" id="TIGR01216">
    <property type="entry name" value="ATP_synt_epsi"/>
    <property type="match status" value="1"/>
</dbReference>
<dbReference type="Gene3D" id="2.60.15.10">
    <property type="entry name" value="F0F1 ATP synthase delta/epsilon subunit, N-terminal"/>
    <property type="match status" value="1"/>
</dbReference>
<dbReference type="InterPro" id="IPR001469">
    <property type="entry name" value="ATP_synth_F1_dsu/esu"/>
</dbReference>
<keyword evidence="14" id="KW-1003">Cell membrane</keyword>
<dbReference type="Pfam" id="PF02823">
    <property type="entry name" value="ATP-synt_DE_N"/>
    <property type="match status" value="1"/>
</dbReference>
<keyword evidence="18" id="KW-1185">Reference proteome</keyword>
<dbReference type="InterPro" id="IPR036771">
    <property type="entry name" value="ATPsynth_dsu/esu_N"/>
</dbReference>
<keyword evidence="9 14" id="KW-0472">Membrane</keyword>
<dbReference type="NCBIfam" id="NF001847">
    <property type="entry name" value="PRK00571.1-4"/>
    <property type="match status" value="1"/>
</dbReference>
<evidence type="ECO:0000313" key="17">
    <source>
        <dbReference type="EMBL" id="URJ25441.1"/>
    </source>
</evidence>
<evidence type="ECO:0000256" key="8">
    <source>
        <dbReference type="ARBA" id="ARBA00023065"/>
    </source>
</evidence>
<evidence type="ECO:0000256" key="7">
    <source>
        <dbReference type="ARBA" id="ARBA00022781"/>
    </source>
</evidence>
<proteinExistence type="inferred from homology"/>
<evidence type="ECO:0000256" key="2">
    <source>
        <dbReference type="ARBA" id="ARBA00004202"/>
    </source>
</evidence>
<evidence type="ECO:0000256" key="4">
    <source>
        <dbReference type="ARBA" id="ARBA00011648"/>
    </source>
</evidence>
<dbReference type="HAMAP" id="MF_00530">
    <property type="entry name" value="ATP_synth_epsil_bac"/>
    <property type="match status" value="1"/>
</dbReference>
<evidence type="ECO:0000256" key="3">
    <source>
        <dbReference type="ARBA" id="ARBA00005712"/>
    </source>
</evidence>
<dbReference type="Gene3D" id="1.20.5.440">
    <property type="entry name" value="ATP synthase delta/epsilon subunit, C-terminal domain"/>
    <property type="match status" value="1"/>
</dbReference>
<evidence type="ECO:0000256" key="15">
    <source>
        <dbReference type="RuleBase" id="RU003656"/>
    </source>
</evidence>
<dbReference type="SUPFAM" id="SSF46604">
    <property type="entry name" value="Epsilon subunit of F1F0-ATP synthase C-terminal domain"/>
    <property type="match status" value="1"/>
</dbReference>
<feature type="domain" description="ATP synthase F1 complex delta/epsilon subunit N-terminal" evidence="16">
    <location>
        <begin position="6"/>
        <end position="84"/>
    </location>
</feature>
<evidence type="ECO:0000256" key="11">
    <source>
        <dbReference type="ARBA" id="ARBA00023310"/>
    </source>
</evidence>
<keyword evidence="8 14" id="KW-0406">Ion transport</keyword>
<evidence type="ECO:0000256" key="13">
    <source>
        <dbReference type="ARBA" id="ARBA00031795"/>
    </source>
</evidence>
<organism evidence="17 18">
    <name type="scientific">Candidatus Blochmannia ocreatus</name>
    <name type="common">nom. nud.</name>
    <dbReference type="NCBI Taxonomy" id="251538"/>
    <lineage>
        <taxon>Bacteria</taxon>
        <taxon>Pseudomonadati</taxon>
        <taxon>Pseudomonadota</taxon>
        <taxon>Gammaproteobacteria</taxon>
        <taxon>Enterobacterales</taxon>
        <taxon>Enterobacteriaceae</taxon>
        <taxon>ant endosymbionts</taxon>
        <taxon>Candidatus Blochmanniella</taxon>
    </lineage>
</organism>
<gene>
    <name evidence="14" type="primary">atpC</name>
    <name evidence="17" type="ORF">M9405_03160</name>
</gene>
<dbReference type="PANTHER" id="PTHR13822:SF10">
    <property type="entry name" value="ATP SYNTHASE EPSILON CHAIN, CHLOROPLASTIC"/>
    <property type="match status" value="1"/>
</dbReference>
<evidence type="ECO:0000259" key="16">
    <source>
        <dbReference type="Pfam" id="PF02823"/>
    </source>
</evidence>
<keyword evidence="6 14" id="KW-0813">Transport</keyword>
<comment type="function">
    <text evidence="1 14">Produces ATP from ADP in the presence of a proton gradient across the membrane.</text>
</comment>
<keyword evidence="10 14" id="KW-0139">CF(1)</keyword>
<evidence type="ECO:0000256" key="12">
    <source>
        <dbReference type="ARBA" id="ARBA00030215"/>
    </source>
</evidence>
<comment type="subunit">
    <text evidence="4 14 15">F-type ATPases have 2 components, CF(1) - the catalytic core - and CF(0) - the membrane proton channel. CF(1) has five subunits: alpha(3), beta(3), gamma(1), delta(1), epsilon(1). CF(0) has three main subunits: a, b and c.</text>
</comment>
<keyword evidence="11 14" id="KW-0066">ATP synthesis</keyword>
<comment type="similarity">
    <text evidence="3 14 15">Belongs to the ATPase epsilon chain family.</text>
</comment>